<dbReference type="Pfam" id="PF00583">
    <property type="entry name" value="Acetyltransf_1"/>
    <property type="match status" value="1"/>
</dbReference>
<dbReference type="GO" id="GO:0008080">
    <property type="term" value="F:N-acetyltransferase activity"/>
    <property type="evidence" value="ECO:0007669"/>
    <property type="project" value="UniProtKB-ARBA"/>
</dbReference>
<dbReference type="PANTHER" id="PTHR10545:SF29">
    <property type="entry name" value="GH14572P-RELATED"/>
    <property type="match status" value="1"/>
</dbReference>
<dbReference type="PROSITE" id="PS51186">
    <property type="entry name" value="GNAT"/>
    <property type="match status" value="1"/>
</dbReference>
<keyword evidence="3" id="KW-0012">Acyltransferase</keyword>
<organism evidence="6 7">
    <name type="scientific">Streptomyces venezuelae</name>
    <dbReference type="NCBI Taxonomy" id="54571"/>
    <lineage>
        <taxon>Bacteria</taxon>
        <taxon>Bacillati</taxon>
        <taxon>Actinomycetota</taxon>
        <taxon>Actinomycetes</taxon>
        <taxon>Kitasatosporales</taxon>
        <taxon>Streptomycetaceae</taxon>
        <taxon>Streptomyces</taxon>
    </lineage>
</organism>
<sequence length="171" mass="19091">MIRAATVDDIAEIRAMIRELAEYERAAEQARATEEQLREALFGAHPAAFALIAEDDETGQAVGFALWFPRFSTWTGTRGMHLEDLYVRSHARGDGHGKALLASLAAICQQNGYERFEWWVLAWNEPAIDFYTSLGAELLNEWTVCRLIGEPLAALASQAPAVHHRVPARQD</sequence>
<evidence type="ECO:0000259" key="5">
    <source>
        <dbReference type="PROSITE" id="PS51186"/>
    </source>
</evidence>
<dbReference type="Proteomes" id="UP000325211">
    <property type="component" value="Chromosome"/>
</dbReference>
<evidence type="ECO:0000256" key="4">
    <source>
        <dbReference type="SAM" id="Coils"/>
    </source>
</evidence>
<dbReference type="AlphaFoldDB" id="A0A5P2CUK4"/>
<dbReference type="CDD" id="cd04301">
    <property type="entry name" value="NAT_SF"/>
    <property type="match status" value="1"/>
</dbReference>
<evidence type="ECO:0000313" key="6">
    <source>
        <dbReference type="EMBL" id="QES46604.1"/>
    </source>
</evidence>
<gene>
    <name evidence="6" type="ORF">DEJ50_00805</name>
</gene>
<feature type="coiled-coil region" evidence="4">
    <location>
        <begin position="13"/>
        <end position="40"/>
    </location>
</feature>
<dbReference type="OrthoDB" id="9805924at2"/>
<dbReference type="Gene3D" id="3.40.630.30">
    <property type="match status" value="1"/>
</dbReference>
<name>A0A5P2CUK4_STRVZ</name>
<dbReference type="InterPro" id="IPR051016">
    <property type="entry name" value="Diverse_Substrate_AcTransf"/>
</dbReference>
<dbReference type="RefSeq" id="WP_150211792.1">
    <property type="nucleotide sequence ID" value="NZ_CP029190.1"/>
</dbReference>
<comment type="similarity">
    <text evidence="1">Belongs to the acetyltransferase family.</text>
</comment>
<proteinExistence type="inferred from homology"/>
<dbReference type="EMBL" id="CP029190">
    <property type="protein sequence ID" value="QES46604.1"/>
    <property type="molecule type" value="Genomic_DNA"/>
</dbReference>
<protein>
    <submittedName>
        <fullName evidence="6">GNAT family N-acetyltransferase</fullName>
    </submittedName>
</protein>
<accession>A0A5P2CUK4</accession>
<reference evidence="6 7" key="1">
    <citation type="submission" date="2018-05" db="EMBL/GenBank/DDBJ databases">
        <title>Streptomyces venezuelae.</title>
        <authorList>
            <person name="Kim W."/>
            <person name="Lee N."/>
            <person name="Cho B.-K."/>
        </authorList>
    </citation>
    <scope>NUCLEOTIDE SEQUENCE [LARGE SCALE GENOMIC DNA]</scope>
    <source>
        <strain evidence="6 7">ATCC 21782</strain>
    </source>
</reference>
<evidence type="ECO:0000256" key="3">
    <source>
        <dbReference type="ARBA" id="ARBA00023315"/>
    </source>
</evidence>
<dbReference type="SUPFAM" id="SSF55729">
    <property type="entry name" value="Acyl-CoA N-acyltransferases (Nat)"/>
    <property type="match status" value="1"/>
</dbReference>
<dbReference type="InterPro" id="IPR016181">
    <property type="entry name" value="Acyl_CoA_acyltransferase"/>
</dbReference>
<evidence type="ECO:0000313" key="7">
    <source>
        <dbReference type="Proteomes" id="UP000325211"/>
    </source>
</evidence>
<dbReference type="InterPro" id="IPR000182">
    <property type="entry name" value="GNAT_dom"/>
</dbReference>
<dbReference type="FunFam" id="3.40.630.30:FF:000064">
    <property type="entry name" value="GNAT family acetyltransferase"/>
    <property type="match status" value="1"/>
</dbReference>
<evidence type="ECO:0000256" key="1">
    <source>
        <dbReference type="ARBA" id="ARBA00008694"/>
    </source>
</evidence>
<keyword evidence="2 6" id="KW-0808">Transferase</keyword>
<evidence type="ECO:0000256" key="2">
    <source>
        <dbReference type="ARBA" id="ARBA00022679"/>
    </source>
</evidence>
<feature type="domain" description="N-acetyltransferase" evidence="5">
    <location>
        <begin position="1"/>
        <end position="169"/>
    </location>
</feature>
<keyword evidence="4" id="KW-0175">Coiled coil</keyword>
<dbReference type="PANTHER" id="PTHR10545">
    <property type="entry name" value="DIAMINE N-ACETYLTRANSFERASE"/>
    <property type="match status" value="1"/>
</dbReference>